<reference evidence="1 2" key="1">
    <citation type="submission" date="2021-11" db="EMBL/GenBank/DDBJ databases">
        <authorList>
            <person name="Liang Q."/>
            <person name="Mou H."/>
            <person name="Liu Z."/>
        </authorList>
    </citation>
    <scope>NUCLEOTIDE SEQUENCE [LARGE SCALE GENOMIC DNA]</scope>
    <source>
        <strain evidence="1 2">CHU3</strain>
    </source>
</reference>
<evidence type="ECO:0008006" key="3">
    <source>
        <dbReference type="Google" id="ProtNLM"/>
    </source>
</evidence>
<accession>A0ABT2YGU2</accession>
<dbReference type="Proteomes" id="UP001209701">
    <property type="component" value="Unassembled WGS sequence"/>
</dbReference>
<comment type="caution">
    <text evidence="1">The sequence shown here is derived from an EMBL/GenBank/DDBJ whole genome shotgun (WGS) entry which is preliminary data.</text>
</comment>
<protein>
    <recommendedName>
        <fullName evidence="3">Phosphate ABC transporter substrate-binding protein</fullName>
    </recommendedName>
</protein>
<name>A0ABT2YGU2_9BURK</name>
<evidence type="ECO:0000313" key="1">
    <source>
        <dbReference type="EMBL" id="MCV2369252.1"/>
    </source>
</evidence>
<dbReference type="Gene3D" id="3.40.190.10">
    <property type="entry name" value="Periplasmic binding protein-like II"/>
    <property type="match status" value="1"/>
</dbReference>
<gene>
    <name evidence="1" type="ORF">LNV07_14295</name>
</gene>
<sequence length="128" mass="13836">MSLAQAQSSGQVVVIVHPSIAIGNPRPDQIANLFLGKTDTLPGSPVLIPIDLPEDSGSRRQFYKAVANRDSAQIKAYWSRIMFTGRAQAPRVLASDAEVKKLVAENAGAIGYIQRSSLDDSVRILAQY</sequence>
<dbReference type="EMBL" id="JAJIRN010000006">
    <property type="protein sequence ID" value="MCV2369252.1"/>
    <property type="molecule type" value="Genomic_DNA"/>
</dbReference>
<dbReference type="SUPFAM" id="SSF53850">
    <property type="entry name" value="Periplasmic binding protein-like II"/>
    <property type="match status" value="1"/>
</dbReference>
<dbReference type="RefSeq" id="WP_263571846.1">
    <property type="nucleotide sequence ID" value="NZ_JAJIRN010000006.1"/>
</dbReference>
<organism evidence="1 2">
    <name type="scientific">Roseateles oligotrophus</name>
    <dbReference type="NCBI Taxonomy" id="1769250"/>
    <lineage>
        <taxon>Bacteria</taxon>
        <taxon>Pseudomonadati</taxon>
        <taxon>Pseudomonadota</taxon>
        <taxon>Betaproteobacteria</taxon>
        <taxon>Burkholderiales</taxon>
        <taxon>Sphaerotilaceae</taxon>
        <taxon>Roseateles</taxon>
    </lineage>
</organism>
<proteinExistence type="predicted"/>
<evidence type="ECO:0000313" key="2">
    <source>
        <dbReference type="Proteomes" id="UP001209701"/>
    </source>
</evidence>
<keyword evidence="2" id="KW-1185">Reference proteome</keyword>